<evidence type="ECO:0000313" key="1">
    <source>
        <dbReference type="EMBL" id="KAI0039142.1"/>
    </source>
</evidence>
<comment type="caution">
    <text evidence="1">The sequence shown here is derived from an EMBL/GenBank/DDBJ whole genome shotgun (WGS) entry which is preliminary data.</text>
</comment>
<keyword evidence="2" id="KW-1185">Reference proteome</keyword>
<reference evidence="1" key="2">
    <citation type="journal article" date="2022" name="New Phytol.">
        <title>Evolutionary transition to the ectomycorrhizal habit in the genomes of a hyperdiverse lineage of mushroom-forming fungi.</title>
        <authorList>
            <person name="Looney B."/>
            <person name="Miyauchi S."/>
            <person name="Morin E."/>
            <person name="Drula E."/>
            <person name="Courty P.E."/>
            <person name="Kohler A."/>
            <person name="Kuo A."/>
            <person name="LaButti K."/>
            <person name="Pangilinan J."/>
            <person name="Lipzen A."/>
            <person name="Riley R."/>
            <person name="Andreopoulos W."/>
            <person name="He G."/>
            <person name="Johnson J."/>
            <person name="Nolan M."/>
            <person name="Tritt A."/>
            <person name="Barry K.W."/>
            <person name="Grigoriev I.V."/>
            <person name="Nagy L.G."/>
            <person name="Hibbett D."/>
            <person name="Henrissat B."/>
            <person name="Matheny P.B."/>
            <person name="Labbe J."/>
            <person name="Martin F.M."/>
        </authorList>
    </citation>
    <scope>NUCLEOTIDE SEQUENCE</scope>
    <source>
        <strain evidence="1">FP105234-sp</strain>
    </source>
</reference>
<reference evidence="1" key="1">
    <citation type="submission" date="2021-02" db="EMBL/GenBank/DDBJ databases">
        <authorList>
            <consortium name="DOE Joint Genome Institute"/>
            <person name="Ahrendt S."/>
            <person name="Looney B.P."/>
            <person name="Miyauchi S."/>
            <person name="Morin E."/>
            <person name="Drula E."/>
            <person name="Courty P.E."/>
            <person name="Chicoki N."/>
            <person name="Fauchery L."/>
            <person name="Kohler A."/>
            <person name="Kuo A."/>
            <person name="Labutti K."/>
            <person name="Pangilinan J."/>
            <person name="Lipzen A."/>
            <person name="Riley R."/>
            <person name="Andreopoulos W."/>
            <person name="He G."/>
            <person name="Johnson J."/>
            <person name="Barry K.W."/>
            <person name="Grigoriev I.V."/>
            <person name="Nagy L."/>
            <person name="Hibbett D."/>
            <person name="Henrissat B."/>
            <person name="Matheny P.B."/>
            <person name="Labbe J."/>
            <person name="Martin F."/>
        </authorList>
    </citation>
    <scope>NUCLEOTIDE SEQUENCE</scope>
    <source>
        <strain evidence="1">FP105234-sp</strain>
    </source>
</reference>
<dbReference type="Proteomes" id="UP000814033">
    <property type="component" value="Unassembled WGS sequence"/>
</dbReference>
<evidence type="ECO:0000313" key="2">
    <source>
        <dbReference type="Proteomes" id="UP000814033"/>
    </source>
</evidence>
<organism evidence="1 2">
    <name type="scientific">Auriscalpium vulgare</name>
    <dbReference type="NCBI Taxonomy" id="40419"/>
    <lineage>
        <taxon>Eukaryota</taxon>
        <taxon>Fungi</taxon>
        <taxon>Dikarya</taxon>
        <taxon>Basidiomycota</taxon>
        <taxon>Agaricomycotina</taxon>
        <taxon>Agaricomycetes</taxon>
        <taxon>Russulales</taxon>
        <taxon>Auriscalpiaceae</taxon>
        <taxon>Auriscalpium</taxon>
    </lineage>
</organism>
<name>A0ACB8R5H4_9AGAM</name>
<protein>
    <submittedName>
        <fullName evidence="1">Uncharacterized protein</fullName>
    </submittedName>
</protein>
<feature type="non-terminal residue" evidence="1">
    <location>
        <position position="1"/>
    </location>
</feature>
<accession>A0ACB8R5H4</accession>
<dbReference type="EMBL" id="MU276350">
    <property type="protein sequence ID" value="KAI0039142.1"/>
    <property type="molecule type" value="Genomic_DNA"/>
</dbReference>
<gene>
    <name evidence="1" type="ORF">FA95DRAFT_1453394</name>
</gene>
<feature type="non-terminal residue" evidence="1">
    <location>
        <position position="393"/>
    </location>
</feature>
<proteinExistence type="predicted"/>
<sequence>KLGKEAYGDLPEEKKRELDLFIWCGCCMHKELNSVKGGNRAMQEFWTTHNIPGPIPLANRDNAVTLEGIAEGAEALTAAEMRAQEVTSCGGVKTAELAGALFNHKDDKKGAQDTYRNYLHEHYNRRTKFPDTSNTRYQSYCEAAAEILVYRSGLVEFLKLIKDKKTTRTLNHMEQNVYNALLDMPTLTELAVLVLYAQSITHPYMRVVRGSDSGDSNMLNYGPFHREVLNFIKKLIADPGLLLARDATAATGAMDGLQWHRPEAMYAVRALAPRLPHLEGALVAFLRGALTTWERFTSEFAPGGLIDLATASERERAWMPATNDANEGALGSFRLHARTKPNSTIHAYNAQATYTHNDTEAFMTAVFIQPDDHLHLMRQARALDSSGLASKAR</sequence>